<name>A0A7W6DP96_9RHOB</name>
<dbReference type="RefSeq" id="WP_183967382.1">
    <property type="nucleotide sequence ID" value="NZ_BAABBZ010000006.1"/>
</dbReference>
<evidence type="ECO:0000313" key="1">
    <source>
        <dbReference type="EMBL" id="MBB3986755.1"/>
    </source>
</evidence>
<dbReference type="AlphaFoldDB" id="A0A7W6DP96"/>
<dbReference type="SUPFAM" id="SSF53335">
    <property type="entry name" value="S-adenosyl-L-methionine-dependent methyltransferases"/>
    <property type="match status" value="1"/>
</dbReference>
<reference evidence="1 2" key="1">
    <citation type="submission" date="2020-08" db="EMBL/GenBank/DDBJ databases">
        <title>Genomic Encyclopedia of Type Strains, Phase IV (KMG-IV): sequencing the most valuable type-strain genomes for metagenomic binning, comparative biology and taxonomic classification.</title>
        <authorList>
            <person name="Goeker M."/>
        </authorList>
    </citation>
    <scope>NUCLEOTIDE SEQUENCE [LARGE SCALE GENOMIC DNA]</scope>
    <source>
        <strain evidence="1 2">DSM 102235</strain>
    </source>
</reference>
<protein>
    <recommendedName>
        <fullName evidence="3">Methyltransferase</fullName>
    </recommendedName>
</protein>
<accession>A0A7W6DP96</accession>
<dbReference type="EMBL" id="JACIEJ010000007">
    <property type="protein sequence ID" value="MBB3986755.1"/>
    <property type="molecule type" value="Genomic_DNA"/>
</dbReference>
<sequence>MTLTKTLKRPELTLPDAEAALVRNAYARAEVILEYGSGGSTVMAAEMPGKSVFSVESDRDWAQMMRDWFAANPPAQGTDLDVIWSDIGATKEWGHPVDHTEWRRFARYPLDVWGMSHFRQPDVVLVDGRFREGCALACAFMSKAPVELLFDDYVQRNQYHKVEDILGPPEITGRMAHWHVTPQPIPPDRLMWIIRLMQNP</sequence>
<evidence type="ECO:0008006" key="3">
    <source>
        <dbReference type="Google" id="ProtNLM"/>
    </source>
</evidence>
<comment type="caution">
    <text evidence="1">The sequence shown here is derived from an EMBL/GenBank/DDBJ whole genome shotgun (WGS) entry which is preliminary data.</text>
</comment>
<proteinExistence type="predicted"/>
<dbReference type="InterPro" id="IPR029063">
    <property type="entry name" value="SAM-dependent_MTases_sf"/>
</dbReference>
<dbReference type="Gene3D" id="3.40.50.150">
    <property type="entry name" value="Vaccinia Virus protein VP39"/>
    <property type="match status" value="1"/>
</dbReference>
<dbReference type="Proteomes" id="UP000541426">
    <property type="component" value="Unassembled WGS sequence"/>
</dbReference>
<keyword evidence="2" id="KW-1185">Reference proteome</keyword>
<organism evidence="1 2">
    <name type="scientific">Sagittula marina</name>
    <dbReference type="NCBI Taxonomy" id="943940"/>
    <lineage>
        <taxon>Bacteria</taxon>
        <taxon>Pseudomonadati</taxon>
        <taxon>Pseudomonadota</taxon>
        <taxon>Alphaproteobacteria</taxon>
        <taxon>Rhodobacterales</taxon>
        <taxon>Roseobacteraceae</taxon>
        <taxon>Sagittula</taxon>
    </lineage>
</organism>
<gene>
    <name evidence="1" type="ORF">GGQ68_003098</name>
</gene>
<evidence type="ECO:0000313" key="2">
    <source>
        <dbReference type="Proteomes" id="UP000541426"/>
    </source>
</evidence>